<dbReference type="InterPro" id="IPR011333">
    <property type="entry name" value="SKP1/BTB/POZ_sf"/>
</dbReference>
<dbReference type="SUPFAM" id="SSF54695">
    <property type="entry name" value="POZ domain"/>
    <property type="match status" value="1"/>
</dbReference>
<comment type="function">
    <text evidence="7">Probable substrate-specific adapter of an E3 ubiquitin-protein ligase complex which mediates the ubiquitination and subsequent proteasomal degradation of target proteins. May have a role in synapse differentiation and growth.</text>
</comment>
<keyword evidence="5" id="KW-0833">Ubl conjugation pathway</keyword>
<dbReference type="PANTHER" id="PTHR24412">
    <property type="entry name" value="KELCH PROTEIN"/>
    <property type="match status" value="1"/>
</dbReference>
<evidence type="ECO:0000256" key="2">
    <source>
        <dbReference type="ARBA" id="ARBA00013699"/>
    </source>
</evidence>
<evidence type="ECO:0000256" key="5">
    <source>
        <dbReference type="ARBA" id="ARBA00022786"/>
    </source>
</evidence>
<evidence type="ECO:0000313" key="11">
    <source>
        <dbReference type="RefSeq" id="XP_015191646.1"/>
    </source>
</evidence>
<protein>
    <recommendedName>
        <fullName evidence="2">Kelch-like protein diablo</fullName>
    </recommendedName>
</protein>
<evidence type="ECO:0000313" key="12">
    <source>
        <dbReference type="RefSeq" id="XP_015191647.1"/>
    </source>
</evidence>
<name>A0ABM1JGQ7_POLDO</name>
<proteinExistence type="predicted"/>
<dbReference type="Gene3D" id="2.120.10.80">
    <property type="entry name" value="Kelch-type beta propeller"/>
    <property type="match status" value="2"/>
</dbReference>
<dbReference type="Gene3D" id="1.25.40.420">
    <property type="match status" value="1"/>
</dbReference>
<dbReference type="GeneID" id="107074597"/>
<comment type="pathway">
    <text evidence="1">Protein modification; protein ubiquitination.</text>
</comment>
<gene>
    <name evidence="10 11 12" type="primary">LOC107074597</name>
</gene>
<dbReference type="InterPro" id="IPR000210">
    <property type="entry name" value="BTB/POZ_dom"/>
</dbReference>
<reference evidence="10 11" key="1">
    <citation type="submission" date="2025-05" db="UniProtKB">
        <authorList>
            <consortium name="RefSeq"/>
        </authorList>
    </citation>
    <scope>IDENTIFICATION</scope>
    <source>
        <tissue evidence="10 11">Whole body</tissue>
    </source>
</reference>
<evidence type="ECO:0000259" key="8">
    <source>
        <dbReference type="PROSITE" id="PS50097"/>
    </source>
</evidence>
<evidence type="ECO:0000256" key="4">
    <source>
        <dbReference type="ARBA" id="ARBA00022737"/>
    </source>
</evidence>
<dbReference type="InterPro" id="IPR011705">
    <property type="entry name" value="BACK"/>
</dbReference>
<organism evidence="9 10">
    <name type="scientific">Polistes dominula</name>
    <name type="common">European paper wasp</name>
    <name type="synonym">Vespa dominula</name>
    <dbReference type="NCBI Taxonomy" id="743375"/>
    <lineage>
        <taxon>Eukaryota</taxon>
        <taxon>Metazoa</taxon>
        <taxon>Ecdysozoa</taxon>
        <taxon>Arthropoda</taxon>
        <taxon>Hexapoda</taxon>
        <taxon>Insecta</taxon>
        <taxon>Pterygota</taxon>
        <taxon>Neoptera</taxon>
        <taxon>Endopterygota</taxon>
        <taxon>Hymenoptera</taxon>
        <taxon>Apocrita</taxon>
        <taxon>Aculeata</taxon>
        <taxon>Vespoidea</taxon>
        <taxon>Vespidae</taxon>
        <taxon>Polistinae</taxon>
        <taxon>Polistini</taxon>
        <taxon>Polistes</taxon>
    </lineage>
</organism>
<dbReference type="PROSITE" id="PS50097">
    <property type="entry name" value="BTB"/>
    <property type="match status" value="1"/>
</dbReference>
<dbReference type="InterPro" id="IPR006652">
    <property type="entry name" value="Kelch_1"/>
</dbReference>
<evidence type="ECO:0000256" key="1">
    <source>
        <dbReference type="ARBA" id="ARBA00004906"/>
    </source>
</evidence>
<accession>A0ABM1JGQ7</accession>
<dbReference type="RefSeq" id="XP_015191646.1">
    <property type="nucleotide sequence ID" value="XM_015336160.1"/>
</dbReference>
<sequence>MSSSIRDKLISKIKIDDICKYMRVGVNKSFNWSENAAVVMRLKGKNNAKSFHSVYKVLSRICRKYIYGTVDKVQLDGFMADGAVPPLKNGHNSNNMGFATQPVSPTSDATSTVYAVGQYAPKVLRNLNGQRLKNQFTDVGLVADGSIIHAHRSVLAAGSAYFNAMFTGGLVEEQQELVEIHSISASILTLLIDFIYTGNVDITEDNVQELFAAADMLELDEVVSGCITYLEQQLHYSNALGIYRFAEAHNRLDLLETALRFIQVNFPQVSQEEEFLDLPKEHLVRFLSSDLIHIDTEFQVFQAAYNWIIHDIPARRCYVFEILGHIRLRLCSLARLERIILECKDISLTVALRSIEKDLICNKGCLVPLHAQPRLCAKKNILVIGGSKREQAADSWGRAAESTYESIEKYDTFTGEWSEVAPISIGRILPGVALLDGKVYVVGGELESCIIANCECYDPRDNVWTPIACMEEPRCEFGLCALDNSLYAFGGWVGEDIGGSIEIYDPITNTWTLEGELPEPRFSMGVVAFEGLIYIVGGCTHNSRHRQDVMSYNPVTREWNNLAPMLTPRSQMGITVLDGYIYVVGGTNKNQEVLNSVERYSFEKNKWSMVASMNIGRSYPAVAAADSRLYVIGGDQSQEINFYRTQITISTVECYDPHLNKWHECASLPTSRGEAAAIVAPF</sequence>
<evidence type="ECO:0000256" key="6">
    <source>
        <dbReference type="ARBA" id="ARBA00023203"/>
    </source>
</evidence>
<dbReference type="SMART" id="SM00612">
    <property type="entry name" value="Kelch"/>
    <property type="match status" value="6"/>
</dbReference>
<dbReference type="RefSeq" id="XP_015191645.1">
    <property type="nucleotide sequence ID" value="XM_015336159.1"/>
</dbReference>
<evidence type="ECO:0000313" key="9">
    <source>
        <dbReference type="Proteomes" id="UP000694924"/>
    </source>
</evidence>
<dbReference type="PANTHER" id="PTHR24412:SF35">
    <property type="entry name" value="ACTIN-BINDING PROTEIN IPP"/>
    <property type="match status" value="1"/>
</dbReference>
<keyword evidence="3" id="KW-0880">Kelch repeat</keyword>
<dbReference type="SUPFAM" id="SSF50965">
    <property type="entry name" value="Galactose oxidase, central domain"/>
    <property type="match status" value="1"/>
</dbReference>
<dbReference type="Pfam" id="PF24681">
    <property type="entry name" value="Kelch_KLHDC2_KLHL20_DRC7"/>
    <property type="match status" value="1"/>
</dbReference>
<dbReference type="RefSeq" id="XP_015191647.1">
    <property type="nucleotide sequence ID" value="XM_015336161.1"/>
</dbReference>
<dbReference type="InterPro" id="IPR015915">
    <property type="entry name" value="Kelch-typ_b-propeller"/>
</dbReference>
<dbReference type="InterPro" id="IPR017096">
    <property type="entry name" value="BTB-kelch_protein"/>
</dbReference>
<dbReference type="SMART" id="SM00225">
    <property type="entry name" value="BTB"/>
    <property type="match status" value="1"/>
</dbReference>
<dbReference type="Gene3D" id="3.30.710.10">
    <property type="entry name" value="Potassium Channel Kv1.1, Chain A"/>
    <property type="match status" value="1"/>
</dbReference>
<keyword evidence="4" id="KW-0677">Repeat</keyword>
<evidence type="ECO:0000313" key="10">
    <source>
        <dbReference type="RefSeq" id="XP_015191645.1"/>
    </source>
</evidence>
<feature type="domain" description="BTB" evidence="8">
    <location>
        <begin position="137"/>
        <end position="204"/>
    </location>
</feature>
<keyword evidence="9" id="KW-1185">Reference proteome</keyword>
<evidence type="ECO:0000256" key="3">
    <source>
        <dbReference type="ARBA" id="ARBA00022441"/>
    </source>
</evidence>
<dbReference type="Pfam" id="PF07707">
    <property type="entry name" value="BACK"/>
    <property type="match status" value="1"/>
</dbReference>
<dbReference type="Pfam" id="PF01344">
    <property type="entry name" value="Kelch_1"/>
    <property type="match status" value="1"/>
</dbReference>
<dbReference type="PIRSF" id="PIRSF037037">
    <property type="entry name" value="Kelch-like_protein_gigaxonin"/>
    <property type="match status" value="1"/>
</dbReference>
<keyword evidence="6" id="KW-0009">Actin-binding</keyword>
<dbReference type="Pfam" id="PF00651">
    <property type="entry name" value="BTB"/>
    <property type="match status" value="1"/>
</dbReference>
<dbReference type="InterPro" id="IPR011043">
    <property type="entry name" value="Gal_Oxase/kelch_b-propeller"/>
</dbReference>
<dbReference type="SMART" id="SM00875">
    <property type="entry name" value="BACK"/>
    <property type="match status" value="1"/>
</dbReference>
<evidence type="ECO:0000256" key="7">
    <source>
        <dbReference type="ARBA" id="ARBA00043912"/>
    </source>
</evidence>
<dbReference type="Proteomes" id="UP000694924">
    <property type="component" value="Unplaced"/>
</dbReference>